<proteinExistence type="inferred from homology"/>
<dbReference type="InterPro" id="IPR036852">
    <property type="entry name" value="Peptidase_S8/S53_dom_sf"/>
</dbReference>
<evidence type="ECO:0000313" key="9">
    <source>
        <dbReference type="EMBL" id="KAL2278712.1"/>
    </source>
</evidence>
<keyword evidence="3" id="KW-0732">Signal</keyword>
<feature type="domain" description="C5a peptidase/Subtilisin-like protease SBT2-like Fn3-like" evidence="8">
    <location>
        <begin position="195"/>
        <end position="306"/>
    </location>
</feature>
<dbReference type="InterPro" id="IPR010435">
    <property type="entry name" value="C5a/SBT2-like_Fn3"/>
</dbReference>
<dbReference type="InterPro" id="IPR000209">
    <property type="entry name" value="Peptidase_S8/S53_dom"/>
</dbReference>
<dbReference type="Gene3D" id="2.60.40.1710">
    <property type="entry name" value="Subtilisin-like superfamily"/>
    <property type="match status" value="1"/>
</dbReference>
<evidence type="ECO:0000256" key="3">
    <source>
        <dbReference type="ARBA" id="ARBA00022729"/>
    </source>
</evidence>
<dbReference type="Proteomes" id="UP001600888">
    <property type="component" value="Unassembled WGS sequence"/>
</dbReference>
<gene>
    <name evidence="9" type="ORF">FJTKL_14270</name>
</gene>
<protein>
    <recommendedName>
        <fullName evidence="11">Serin endopeptidase</fullName>
    </recommendedName>
</protein>
<evidence type="ECO:0000256" key="4">
    <source>
        <dbReference type="ARBA" id="ARBA00022801"/>
    </source>
</evidence>
<dbReference type="InterPro" id="IPR045051">
    <property type="entry name" value="SBT"/>
</dbReference>
<comment type="similarity">
    <text evidence="1 6">Belongs to the peptidase S8 family.</text>
</comment>
<organism evidence="9 10">
    <name type="scientific">Diaporthe vaccinii</name>
    <dbReference type="NCBI Taxonomy" id="105482"/>
    <lineage>
        <taxon>Eukaryota</taxon>
        <taxon>Fungi</taxon>
        <taxon>Dikarya</taxon>
        <taxon>Ascomycota</taxon>
        <taxon>Pezizomycotina</taxon>
        <taxon>Sordariomycetes</taxon>
        <taxon>Sordariomycetidae</taxon>
        <taxon>Diaporthales</taxon>
        <taxon>Diaporthaceae</taxon>
        <taxon>Diaporthe</taxon>
        <taxon>Diaporthe eres species complex</taxon>
    </lineage>
</organism>
<evidence type="ECO:0000259" key="7">
    <source>
        <dbReference type="Pfam" id="PF00082"/>
    </source>
</evidence>
<sequence length="468" mass="49018">MLAYSYYEDATSLSGPWVGEEEPRIVGTGTVTAAQAAEWLDSLNQDNVVTIDIVAPAQAGNVVESTPNNKSGGAMSLFSSWGPTWEMDLKPTFSAPGGYILSTWPLALGGYAIQSGTSMSTPLVAAIFALIGQARQDFDPQTLNNLVTTTAAPVDWYDGNVISSDVLAPPTQQGGGLAQAHRAAHATTLVSVSSISFNDTANFTPSGSFTINNQGAEPVTYSLRTVEAETMFNFNPGSDYPAYFPSPTTNSTAKSSFSASEVTVPAGGSVEITVSCEPPAVDEAGLAVYSGYVTLNGANETLSIPYIGAVGSLHAAQVLDDDYVHLSHWDDGSLAPSVGNETFVVPRSTATTPVTNSGSVIGYPATIIQLNVGTALLRCDLVPATPGSKMTAAVDKAQALGTFGIFPLEYAPRAYFINAFTGMLTDGTIVPEGTYAFVVQALKIFGDREAPDDNEVLRTVPLTLKYQA</sequence>
<evidence type="ECO:0000256" key="1">
    <source>
        <dbReference type="ARBA" id="ARBA00011073"/>
    </source>
</evidence>
<accession>A0ABR4E8F7</accession>
<name>A0ABR4E8F7_9PEZI</name>
<keyword evidence="4" id="KW-0378">Hydrolase</keyword>
<evidence type="ECO:0000313" key="10">
    <source>
        <dbReference type="Proteomes" id="UP001600888"/>
    </source>
</evidence>
<dbReference type="PROSITE" id="PS00138">
    <property type="entry name" value="SUBTILASE_SER"/>
    <property type="match status" value="1"/>
</dbReference>
<dbReference type="EMBL" id="JBAWTH010000084">
    <property type="protein sequence ID" value="KAL2278712.1"/>
    <property type="molecule type" value="Genomic_DNA"/>
</dbReference>
<keyword evidence="2" id="KW-0645">Protease</keyword>
<evidence type="ECO:0008006" key="11">
    <source>
        <dbReference type="Google" id="ProtNLM"/>
    </source>
</evidence>
<comment type="caution">
    <text evidence="9">The sequence shown here is derived from an EMBL/GenBank/DDBJ whole genome shotgun (WGS) entry which is preliminary data.</text>
</comment>
<dbReference type="Gene3D" id="3.40.50.200">
    <property type="entry name" value="Peptidase S8/S53 domain"/>
    <property type="match status" value="1"/>
</dbReference>
<evidence type="ECO:0000256" key="6">
    <source>
        <dbReference type="PROSITE-ProRule" id="PRU01240"/>
    </source>
</evidence>
<dbReference type="PANTHER" id="PTHR10795">
    <property type="entry name" value="PROPROTEIN CONVERTASE SUBTILISIN/KEXIN"/>
    <property type="match status" value="1"/>
</dbReference>
<dbReference type="PROSITE" id="PS51892">
    <property type="entry name" value="SUBTILASE"/>
    <property type="match status" value="1"/>
</dbReference>
<evidence type="ECO:0000256" key="2">
    <source>
        <dbReference type="ARBA" id="ARBA00022670"/>
    </source>
</evidence>
<keyword evidence="10" id="KW-1185">Reference proteome</keyword>
<keyword evidence="5" id="KW-0720">Serine protease</keyword>
<dbReference type="InterPro" id="IPR023828">
    <property type="entry name" value="Peptidase_S8_Ser-AS"/>
</dbReference>
<comment type="caution">
    <text evidence="6">Lacks conserved residue(s) required for the propagation of feature annotation.</text>
</comment>
<dbReference type="SUPFAM" id="SSF52743">
    <property type="entry name" value="Subtilisin-like"/>
    <property type="match status" value="1"/>
</dbReference>
<dbReference type="Pfam" id="PF06280">
    <property type="entry name" value="fn3_5"/>
    <property type="match status" value="1"/>
</dbReference>
<feature type="domain" description="Peptidase S8/S53" evidence="7">
    <location>
        <begin position="54"/>
        <end position="157"/>
    </location>
</feature>
<evidence type="ECO:0000256" key="5">
    <source>
        <dbReference type="ARBA" id="ARBA00022825"/>
    </source>
</evidence>
<evidence type="ECO:0000259" key="8">
    <source>
        <dbReference type="Pfam" id="PF06280"/>
    </source>
</evidence>
<reference evidence="9 10" key="1">
    <citation type="submission" date="2024-03" db="EMBL/GenBank/DDBJ databases">
        <title>A high-quality draft genome sequence of Diaporthe vaccinii, a causative agent of upright dieback and viscid rot disease in cranberry plants.</title>
        <authorList>
            <person name="Sarrasin M."/>
            <person name="Lang B.F."/>
            <person name="Burger G."/>
        </authorList>
    </citation>
    <scope>NUCLEOTIDE SEQUENCE [LARGE SCALE GENOMIC DNA]</scope>
    <source>
        <strain evidence="9 10">IS7</strain>
    </source>
</reference>
<dbReference type="Pfam" id="PF00082">
    <property type="entry name" value="Peptidase_S8"/>
    <property type="match status" value="1"/>
</dbReference>